<dbReference type="OrthoDB" id="18412at2759"/>
<evidence type="ECO:0000256" key="8">
    <source>
        <dbReference type="ARBA" id="ARBA00022833"/>
    </source>
</evidence>
<dbReference type="Pfam" id="PF04438">
    <property type="entry name" value="zf-HIT"/>
    <property type="match status" value="1"/>
</dbReference>
<dbReference type="GO" id="GO:0000492">
    <property type="term" value="P:box C/D snoRNP assembly"/>
    <property type="evidence" value="ECO:0007669"/>
    <property type="project" value="TreeGrafter"/>
</dbReference>
<evidence type="ECO:0000256" key="2">
    <source>
        <dbReference type="ARBA" id="ARBA00004496"/>
    </source>
</evidence>
<keyword evidence="6" id="KW-0479">Metal-binding</keyword>
<evidence type="ECO:0000256" key="9">
    <source>
        <dbReference type="ARBA" id="ARBA00023242"/>
    </source>
</evidence>
<dbReference type="AlphaFoldDB" id="A0A9W9ZT80"/>
<keyword evidence="9" id="KW-0539">Nucleus</keyword>
<dbReference type="GO" id="GO:0005737">
    <property type="term" value="C:cytoplasm"/>
    <property type="evidence" value="ECO:0007669"/>
    <property type="project" value="UniProtKB-SubCell"/>
</dbReference>
<feature type="region of interest" description="Disordered" evidence="12">
    <location>
        <begin position="49"/>
        <end position="98"/>
    </location>
</feature>
<evidence type="ECO:0000256" key="12">
    <source>
        <dbReference type="SAM" id="MobiDB-lite"/>
    </source>
</evidence>
<dbReference type="GO" id="GO:0070761">
    <property type="term" value="C:pre-snoRNP complex"/>
    <property type="evidence" value="ECO:0007669"/>
    <property type="project" value="TreeGrafter"/>
</dbReference>
<dbReference type="InterPro" id="IPR007529">
    <property type="entry name" value="Znf_HIT"/>
</dbReference>
<dbReference type="PANTHER" id="PTHR13483:SF11">
    <property type="entry name" value="ZINC FINGER HIT DOMAIN-CONTAINING PROTEIN 3"/>
    <property type="match status" value="1"/>
</dbReference>
<keyword evidence="5" id="KW-0597">Phosphoprotein</keyword>
<evidence type="ECO:0000313" key="14">
    <source>
        <dbReference type="EMBL" id="KAJ7386950.1"/>
    </source>
</evidence>
<evidence type="ECO:0000256" key="3">
    <source>
        <dbReference type="ARBA" id="ARBA00021568"/>
    </source>
</evidence>
<evidence type="ECO:0000256" key="1">
    <source>
        <dbReference type="ARBA" id="ARBA00004123"/>
    </source>
</evidence>
<accession>A0A9W9ZT80</accession>
<dbReference type="GO" id="GO:0005634">
    <property type="term" value="C:nucleus"/>
    <property type="evidence" value="ECO:0007669"/>
    <property type="project" value="UniProtKB-SubCell"/>
</dbReference>
<dbReference type="SUPFAM" id="SSF144232">
    <property type="entry name" value="HIT/MYND zinc finger-like"/>
    <property type="match status" value="1"/>
</dbReference>
<dbReference type="Gene3D" id="3.30.60.190">
    <property type="match status" value="1"/>
</dbReference>
<protein>
    <recommendedName>
        <fullName evidence="3">Zinc finger HIT domain-containing protein 3</fullName>
    </recommendedName>
</protein>
<evidence type="ECO:0000256" key="7">
    <source>
        <dbReference type="ARBA" id="ARBA00022771"/>
    </source>
</evidence>
<feature type="compositionally biased region" description="Basic and acidic residues" evidence="12">
    <location>
        <begin position="49"/>
        <end position="71"/>
    </location>
</feature>
<evidence type="ECO:0000313" key="15">
    <source>
        <dbReference type="Proteomes" id="UP001163046"/>
    </source>
</evidence>
<dbReference type="CDD" id="cd23024">
    <property type="entry name" value="zf-HIT_ZNHIT2-3"/>
    <property type="match status" value="1"/>
</dbReference>
<keyword evidence="15" id="KW-1185">Reference proteome</keyword>
<feature type="compositionally biased region" description="Basic and acidic residues" evidence="12">
    <location>
        <begin position="81"/>
        <end position="97"/>
    </location>
</feature>
<evidence type="ECO:0000256" key="10">
    <source>
        <dbReference type="ARBA" id="ARBA00046946"/>
    </source>
</evidence>
<dbReference type="InterPro" id="IPR048371">
    <property type="entry name" value="ZNHIT3_C"/>
</dbReference>
<proteinExistence type="predicted"/>
<comment type="subcellular location">
    <subcellularLocation>
        <location evidence="2">Cytoplasm</location>
    </subcellularLocation>
    <subcellularLocation>
        <location evidence="1">Nucleus</location>
    </subcellularLocation>
</comment>
<comment type="caution">
    <text evidence="14">The sequence shown here is derived from an EMBL/GenBank/DDBJ whole genome shotgun (WGS) entry which is preliminary data.</text>
</comment>
<dbReference type="PANTHER" id="PTHR13483">
    <property type="entry name" value="BOX C_D SNORNA PROTEIN 1-RELATED"/>
    <property type="match status" value="1"/>
</dbReference>
<keyword evidence="8" id="KW-0862">Zinc</keyword>
<evidence type="ECO:0000256" key="6">
    <source>
        <dbReference type="ARBA" id="ARBA00022723"/>
    </source>
</evidence>
<evidence type="ECO:0000256" key="4">
    <source>
        <dbReference type="ARBA" id="ARBA00022490"/>
    </source>
</evidence>
<comment type="subunit">
    <text evidence="10">Thyroid receptor interacting proteins (TRIPs) specifically interact with the ligand binding domain of the thyroid receptor (TR). Requires the presence of thyroid hormone for its interaction. Interacts with NUFIP1. Interacts (via HIT-type zinc finger) with the RUVBL1/RUVBL2 complex in the presence of ADP.</text>
</comment>
<dbReference type="Pfam" id="PF21373">
    <property type="entry name" value="ZNHIT3_C"/>
    <property type="match status" value="1"/>
</dbReference>
<dbReference type="PROSITE" id="PS51083">
    <property type="entry name" value="ZF_HIT"/>
    <property type="match status" value="1"/>
</dbReference>
<evidence type="ECO:0000256" key="11">
    <source>
        <dbReference type="PROSITE-ProRule" id="PRU00453"/>
    </source>
</evidence>
<evidence type="ECO:0000259" key="13">
    <source>
        <dbReference type="PROSITE" id="PS51083"/>
    </source>
</evidence>
<dbReference type="GO" id="GO:0008270">
    <property type="term" value="F:zinc ion binding"/>
    <property type="evidence" value="ECO:0007669"/>
    <property type="project" value="UniProtKB-UniRule"/>
</dbReference>
<dbReference type="Proteomes" id="UP001163046">
    <property type="component" value="Unassembled WGS sequence"/>
</dbReference>
<keyword evidence="7 11" id="KW-0863">Zinc-finger</keyword>
<evidence type="ECO:0000256" key="5">
    <source>
        <dbReference type="ARBA" id="ARBA00022553"/>
    </source>
</evidence>
<name>A0A9W9ZT80_9CNID</name>
<gene>
    <name evidence="14" type="primary">ZNHIT3</name>
    <name evidence="14" type="ORF">OS493_003908</name>
</gene>
<reference evidence="14" key="1">
    <citation type="submission" date="2023-01" db="EMBL/GenBank/DDBJ databases">
        <title>Genome assembly of the deep-sea coral Lophelia pertusa.</title>
        <authorList>
            <person name="Herrera S."/>
            <person name="Cordes E."/>
        </authorList>
    </citation>
    <scope>NUCLEOTIDE SEQUENCE</scope>
    <source>
        <strain evidence="14">USNM1676648</strain>
        <tissue evidence="14">Polyp</tissue>
    </source>
</reference>
<sequence length="161" mass="18554">MLKKDLEQQSNSCEVCKETCHKYKCPSCNTKYCSLSCFKIHKGDLCERETNRRKEETERKSRAVSHSQKETEEGEVTDSGSDEKSDSEDRISGRILEKLGQSQELHSMLHNKHLREMITEVDSSEDPGKLLGQAMQIPIFTEFVDECLRIVEPQDETEMVH</sequence>
<dbReference type="GO" id="GO:0048254">
    <property type="term" value="P:snoRNA localization"/>
    <property type="evidence" value="ECO:0007669"/>
    <property type="project" value="TreeGrafter"/>
</dbReference>
<organism evidence="14 15">
    <name type="scientific">Desmophyllum pertusum</name>
    <dbReference type="NCBI Taxonomy" id="174260"/>
    <lineage>
        <taxon>Eukaryota</taxon>
        <taxon>Metazoa</taxon>
        <taxon>Cnidaria</taxon>
        <taxon>Anthozoa</taxon>
        <taxon>Hexacorallia</taxon>
        <taxon>Scleractinia</taxon>
        <taxon>Caryophylliina</taxon>
        <taxon>Caryophylliidae</taxon>
        <taxon>Desmophyllum</taxon>
    </lineage>
</organism>
<dbReference type="InterPro" id="IPR051639">
    <property type="entry name" value="BCD1"/>
</dbReference>
<dbReference type="EMBL" id="MU825874">
    <property type="protein sequence ID" value="KAJ7386950.1"/>
    <property type="molecule type" value="Genomic_DNA"/>
</dbReference>
<feature type="domain" description="HIT-type" evidence="13">
    <location>
        <begin position="13"/>
        <end position="46"/>
    </location>
</feature>
<keyword evidence="4" id="KW-0963">Cytoplasm</keyword>
<dbReference type="GO" id="GO:0000463">
    <property type="term" value="P:maturation of LSU-rRNA from tricistronic rRNA transcript (SSU-rRNA, 5.8S rRNA, LSU-rRNA)"/>
    <property type="evidence" value="ECO:0007669"/>
    <property type="project" value="TreeGrafter"/>
</dbReference>